<evidence type="ECO:0000256" key="4">
    <source>
        <dbReference type="SAM" id="SignalP"/>
    </source>
</evidence>
<sequence length="294" mass="32107">MLLHFILVLIISVCVYCDKASVETKEIVKNNENTTEKNEEIASRDLSSQNRLIGQGLELPNDLQKQEMINQYLSKPGQENIQTGLDVGGGFPVNSGIQNMPIEPQQSNGDPRADISRNDQIRQDILNSIRGGSPPQNGLPDYKPMMTSSNSFSPSFGIGQSRYGSNSIPSYSSNSLPSTGSFKYGGSSLGNNYGGYAPSGNQATCNVSGRILFEGDKWTSPGICGLFTCSESSFRVLTTTCPSLSYQEDADCFIEDQDLSQDFPRCCPKLICSSQARITPPPEEPKKYGGEYRF</sequence>
<evidence type="ECO:0000256" key="3">
    <source>
        <dbReference type="SAM" id="MobiDB-lite"/>
    </source>
</evidence>
<accession>A0A1B6GH49</accession>
<dbReference type="InterPro" id="IPR029277">
    <property type="entry name" value="SVWC_dom"/>
</dbReference>
<feature type="region of interest" description="Disordered" evidence="3">
    <location>
        <begin position="80"/>
        <end position="115"/>
    </location>
</feature>
<feature type="signal peptide" evidence="4">
    <location>
        <begin position="1"/>
        <end position="17"/>
    </location>
</feature>
<dbReference type="GO" id="GO:0005576">
    <property type="term" value="C:extracellular region"/>
    <property type="evidence" value="ECO:0007669"/>
    <property type="project" value="UniProtKB-SubCell"/>
</dbReference>
<gene>
    <name evidence="6" type="ORF">g.23938</name>
</gene>
<organism evidence="6">
    <name type="scientific">Cuerna arida</name>
    <dbReference type="NCBI Taxonomy" id="1464854"/>
    <lineage>
        <taxon>Eukaryota</taxon>
        <taxon>Metazoa</taxon>
        <taxon>Ecdysozoa</taxon>
        <taxon>Arthropoda</taxon>
        <taxon>Hexapoda</taxon>
        <taxon>Insecta</taxon>
        <taxon>Pterygota</taxon>
        <taxon>Neoptera</taxon>
        <taxon>Paraneoptera</taxon>
        <taxon>Hemiptera</taxon>
        <taxon>Auchenorrhyncha</taxon>
        <taxon>Membracoidea</taxon>
        <taxon>Cicadellidae</taxon>
        <taxon>Cicadellinae</taxon>
        <taxon>Proconiini</taxon>
        <taxon>Cuerna</taxon>
    </lineage>
</organism>
<evidence type="ECO:0000259" key="5">
    <source>
        <dbReference type="SMART" id="SM01318"/>
    </source>
</evidence>
<evidence type="ECO:0000256" key="1">
    <source>
        <dbReference type="ARBA" id="ARBA00004613"/>
    </source>
</evidence>
<dbReference type="EMBL" id="GECZ01008007">
    <property type="protein sequence ID" value="JAS61762.1"/>
    <property type="molecule type" value="Transcribed_RNA"/>
</dbReference>
<protein>
    <recommendedName>
        <fullName evidence="5">Single domain-containing protein</fullName>
    </recommendedName>
</protein>
<proteinExistence type="predicted"/>
<keyword evidence="4" id="KW-0732">Signal</keyword>
<dbReference type="Pfam" id="PF15430">
    <property type="entry name" value="SVWC"/>
    <property type="match status" value="1"/>
</dbReference>
<feature type="region of interest" description="Disordered" evidence="3">
    <location>
        <begin position="127"/>
        <end position="154"/>
    </location>
</feature>
<keyword evidence="2" id="KW-0964">Secreted</keyword>
<feature type="chain" id="PRO_5008583586" description="Single domain-containing protein" evidence="4">
    <location>
        <begin position="18"/>
        <end position="294"/>
    </location>
</feature>
<reference evidence="6" key="1">
    <citation type="submission" date="2015-11" db="EMBL/GenBank/DDBJ databases">
        <title>De novo transcriptome assembly of four potential Pierce s Disease insect vectors from Arizona vineyards.</title>
        <authorList>
            <person name="Tassone E.E."/>
        </authorList>
    </citation>
    <scope>NUCLEOTIDE SEQUENCE</scope>
</reference>
<dbReference type="AlphaFoldDB" id="A0A1B6GH49"/>
<comment type="subcellular location">
    <subcellularLocation>
        <location evidence="1">Secreted</location>
    </subcellularLocation>
</comment>
<dbReference type="SMART" id="SM01318">
    <property type="entry name" value="SVWC"/>
    <property type="match status" value="1"/>
</dbReference>
<evidence type="ECO:0000256" key="2">
    <source>
        <dbReference type="ARBA" id="ARBA00022525"/>
    </source>
</evidence>
<name>A0A1B6GH49_9HEMI</name>
<feature type="domain" description="Single" evidence="5">
    <location>
        <begin position="205"/>
        <end position="272"/>
    </location>
</feature>
<evidence type="ECO:0000313" key="6">
    <source>
        <dbReference type="EMBL" id="JAS61762.1"/>
    </source>
</evidence>